<dbReference type="Gene3D" id="3.10.20.30">
    <property type="match status" value="1"/>
</dbReference>
<dbReference type="InterPro" id="IPR016155">
    <property type="entry name" value="Mopterin_synth/thiamin_S_b"/>
</dbReference>
<dbReference type="Proteomes" id="UP001359886">
    <property type="component" value="Unassembled WGS sequence"/>
</dbReference>
<evidence type="ECO:0000256" key="2">
    <source>
        <dbReference type="ARBA" id="ARBA00024200"/>
    </source>
</evidence>
<dbReference type="PANTHER" id="PTHR33359:SF1">
    <property type="entry name" value="MOLYBDOPTERIN SYNTHASE SULFUR CARRIER SUBUNIT"/>
    <property type="match status" value="1"/>
</dbReference>
<evidence type="ECO:0000313" key="4">
    <source>
        <dbReference type="EMBL" id="MEJ8569719.1"/>
    </source>
</evidence>
<sequence>MKRLTVKWFAAYRDATGVTEESVETAAATTADLFAEMTERHPALGGYRRALVAINNEMKDWAAGIGDGDEVLFFPPVAGG</sequence>
<evidence type="ECO:0000313" key="5">
    <source>
        <dbReference type="Proteomes" id="UP001359886"/>
    </source>
</evidence>
<dbReference type="Pfam" id="PF02597">
    <property type="entry name" value="ThiS"/>
    <property type="match status" value="1"/>
</dbReference>
<organism evidence="4 5">
    <name type="scientific">Elongatibacter sediminis</name>
    <dbReference type="NCBI Taxonomy" id="3119006"/>
    <lineage>
        <taxon>Bacteria</taxon>
        <taxon>Pseudomonadati</taxon>
        <taxon>Pseudomonadota</taxon>
        <taxon>Gammaproteobacteria</taxon>
        <taxon>Chromatiales</taxon>
        <taxon>Wenzhouxiangellaceae</taxon>
        <taxon>Elongatibacter</taxon>
    </lineage>
</organism>
<keyword evidence="1" id="KW-0547">Nucleotide-binding</keyword>
<name>A0AAW9RL41_9GAMM</name>
<dbReference type="InterPro" id="IPR044672">
    <property type="entry name" value="MOCS2A"/>
</dbReference>
<protein>
    <recommendedName>
        <fullName evidence="3">Molybdopterin synthase sulfur carrier subunit</fullName>
    </recommendedName>
</protein>
<dbReference type="GO" id="GO:0006777">
    <property type="term" value="P:Mo-molybdopterin cofactor biosynthetic process"/>
    <property type="evidence" value="ECO:0007669"/>
    <property type="project" value="InterPro"/>
</dbReference>
<proteinExistence type="inferred from homology"/>
<dbReference type="GO" id="GO:1990133">
    <property type="term" value="C:molybdopterin adenylyltransferase complex"/>
    <property type="evidence" value="ECO:0007669"/>
    <property type="project" value="TreeGrafter"/>
</dbReference>
<gene>
    <name evidence="4" type="ORF">V3330_18975</name>
</gene>
<dbReference type="InterPro" id="IPR012675">
    <property type="entry name" value="Beta-grasp_dom_sf"/>
</dbReference>
<dbReference type="RefSeq" id="WP_354697046.1">
    <property type="nucleotide sequence ID" value="NZ_JAZHOG010000017.1"/>
</dbReference>
<dbReference type="CDD" id="cd00754">
    <property type="entry name" value="Ubl_MoaD"/>
    <property type="match status" value="1"/>
</dbReference>
<evidence type="ECO:0000256" key="3">
    <source>
        <dbReference type="ARBA" id="ARBA00024247"/>
    </source>
</evidence>
<comment type="similarity">
    <text evidence="2">Belongs to the MoaD family.</text>
</comment>
<dbReference type="EMBL" id="JAZHOG010000017">
    <property type="protein sequence ID" value="MEJ8569719.1"/>
    <property type="molecule type" value="Genomic_DNA"/>
</dbReference>
<keyword evidence="5" id="KW-1185">Reference proteome</keyword>
<dbReference type="PANTHER" id="PTHR33359">
    <property type="entry name" value="MOLYBDOPTERIN SYNTHASE SULFUR CARRIER SUBUNIT"/>
    <property type="match status" value="1"/>
</dbReference>
<dbReference type="GO" id="GO:0000166">
    <property type="term" value="F:nucleotide binding"/>
    <property type="evidence" value="ECO:0007669"/>
    <property type="project" value="UniProtKB-KW"/>
</dbReference>
<comment type="caution">
    <text evidence="4">The sequence shown here is derived from an EMBL/GenBank/DDBJ whole genome shotgun (WGS) entry which is preliminary data.</text>
</comment>
<evidence type="ECO:0000256" key="1">
    <source>
        <dbReference type="ARBA" id="ARBA00022741"/>
    </source>
</evidence>
<reference evidence="4 5" key="1">
    <citation type="submission" date="2024-02" db="EMBL/GenBank/DDBJ databases">
        <title>A novel Wenzhouxiangellaceae bacterium, isolated from coastal sediments.</title>
        <authorList>
            <person name="Du Z.-J."/>
            <person name="Ye Y.-Q."/>
            <person name="Zhang X.-Y."/>
        </authorList>
    </citation>
    <scope>NUCLEOTIDE SEQUENCE [LARGE SCALE GENOMIC DNA]</scope>
    <source>
        <strain evidence="4 5">CH-27</strain>
    </source>
</reference>
<dbReference type="SUPFAM" id="SSF54285">
    <property type="entry name" value="MoaD/ThiS"/>
    <property type="match status" value="1"/>
</dbReference>
<dbReference type="InterPro" id="IPR003749">
    <property type="entry name" value="ThiS/MoaD-like"/>
</dbReference>
<accession>A0AAW9RL41</accession>
<dbReference type="AlphaFoldDB" id="A0AAW9RL41"/>